<evidence type="ECO:0000313" key="2">
    <source>
        <dbReference type="Proteomes" id="UP000401081"/>
    </source>
</evidence>
<dbReference type="AlphaFoldDB" id="A0A485AQJ9"/>
<organism evidence="1 2">
    <name type="scientific">Kluyvera cryocrescens</name>
    <name type="common">Kluyvera citrophila</name>
    <dbReference type="NCBI Taxonomy" id="580"/>
    <lineage>
        <taxon>Bacteria</taxon>
        <taxon>Pseudomonadati</taxon>
        <taxon>Pseudomonadota</taxon>
        <taxon>Gammaproteobacteria</taxon>
        <taxon>Enterobacterales</taxon>
        <taxon>Enterobacteriaceae</taxon>
        <taxon>Kluyvera</taxon>
    </lineage>
</organism>
<sequence length="54" mass="5831">MTYPYLNADEMIKETLIFNEGQPLSADAPFHIAYGIDKNFLFGCGVSIASSSAA</sequence>
<evidence type="ECO:0000313" key="1">
    <source>
        <dbReference type="EMBL" id="VFS61468.1"/>
    </source>
</evidence>
<proteinExistence type="predicted"/>
<dbReference type="EMBL" id="CAADJD010000015">
    <property type="protein sequence ID" value="VFS61468.1"/>
    <property type="molecule type" value="Genomic_DNA"/>
</dbReference>
<protein>
    <submittedName>
        <fullName evidence="1">Lipopolysaccharide 1,3-galactosyltransferase</fullName>
    </submittedName>
</protein>
<reference evidence="1 2" key="1">
    <citation type="submission" date="2019-03" db="EMBL/GenBank/DDBJ databases">
        <authorList>
            <consortium name="Pathogen Informatics"/>
        </authorList>
    </citation>
    <scope>NUCLEOTIDE SEQUENCE [LARGE SCALE GENOMIC DNA]</scope>
    <source>
        <strain evidence="1 2">NCTC12993</strain>
    </source>
</reference>
<keyword evidence="1" id="KW-0808">Transferase</keyword>
<keyword evidence="2" id="KW-1185">Reference proteome</keyword>
<gene>
    <name evidence="1" type="ORF">NCTC12993_01933</name>
</gene>
<keyword evidence="1" id="KW-0328">Glycosyltransferase</keyword>
<name>A0A485AQJ9_KLUCR</name>
<dbReference type="GO" id="GO:0016757">
    <property type="term" value="F:glycosyltransferase activity"/>
    <property type="evidence" value="ECO:0007669"/>
    <property type="project" value="UniProtKB-KW"/>
</dbReference>
<dbReference type="Proteomes" id="UP000401081">
    <property type="component" value="Unassembled WGS sequence"/>
</dbReference>
<accession>A0A485AQJ9</accession>